<comment type="subcellular location">
    <subcellularLocation>
        <location evidence="2">Nucleus</location>
    </subcellularLocation>
</comment>
<sequence length="714" mass="80191">MSLPISAILKDLEDVPKSIIPILASLHRDSARLSQISKVDVKHLTSRTLNLCKSNKPYQVWCGVNVINVLIENSDILASYGSQFFSQLLKVLQTHKSNRKVLYNAVECLNKLCGKIRGKPTLTREVLTPNLTALMTLYLDNLSDEPELMSTSLQVLVLNHPTTSRPFANKIRAKILTIIAADTFLSYPDSVRLAVTSTLATLPIVEKDGPDQYWSKDVNRILNNIGGTVRIFESLLDLKEDADTSKLLQRFNSEDEEIFGTLSIDVNHPESFLSISSRIQLLLAILQAYVTTATQYTISVPIGKIVGIAELISSVNTKFISFKREIRDVEIKEMTKLVLIRSHHATVKFLGSLPMKYSGTILPHMTSIILFLEQIIFLDGKRLDRSKILEEEDFMCDLLNCVAAYLHLVNHFHDHSLFIRYIELAIFLIESREVVSAQPKENIKQTQHSKAARKRAKKNNSTSLADVLSHEHLFVQAVPKSTKRCVFEFFNTVIPRVTIAPTQYNKLIKAVLVESVKYKDQLINETVPQELKNILTALILTPAPDSASILPIASTLLWDSPLVSVFVNPRFPQLPVMAKNIDVEQDVEEDDDEEAKEVEVEEFVVSDEPQSKKRRLDEESETASVESLPTTSKPGSIVQDHIFSRNSVRETFDEALNQSAITTEASVLEQNEMQEQPDAQGETQPAAIEDESMDDDGSEIEIPDLDLEDDSDEN</sequence>
<dbReference type="PANTHER" id="PTHR34105">
    <property type="entry name" value="PROLINE-, GLUTAMIC ACID- AND LEUCINE-RICH PROTEIN 1"/>
    <property type="match status" value="1"/>
</dbReference>
<protein>
    <recommendedName>
        <fullName evidence="4">Pre-rRNA-processing protein RIX1</fullName>
    </recommendedName>
</protein>
<keyword evidence="5" id="KW-0698">rRNA processing</keyword>
<evidence type="ECO:0000256" key="7">
    <source>
        <dbReference type="SAM" id="MobiDB-lite"/>
    </source>
</evidence>
<reference evidence="9 10" key="1">
    <citation type="submission" date="2016-10" db="EMBL/GenBank/DDBJ databases">
        <authorList>
            <person name="de Groot N.N."/>
        </authorList>
    </citation>
    <scope>NUCLEOTIDE SEQUENCE [LARGE SCALE GENOMIC DNA]</scope>
    <source>
        <strain evidence="9 10">PYCC 4715</strain>
    </source>
</reference>
<comment type="similarity">
    <text evidence="3">Belongs to the RIX1/PELP1 family.</text>
</comment>
<evidence type="ECO:0000313" key="10">
    <source>
        <dbReference type="Proteomes" id="UP000182259"/>
    </source>
</evidence>
<dbReference type="InterPro" id="IPR016024">
    <property type="entry name" value="ARM-type_fold"/>
</dbReference>
<dbReference type="Pfam" id="PF08167">
    <property type="entry name" value="RIX1"/>
    <property type="match status" value="1"/>
</dbReference>
<dbReference type="GO" id="GO:0006364">
    <property type="term" value="P:rRNA processing"/>
    <property type="evidence" value="ECO:0007669"/>
    <property type="project" value="UniProtKB-KW"/>
</dbReference>
<evidence type="ECO:0000259" key="8">
    <source>
        <dbReference type="Pfam" id="PF08167"/>
    </source>
</evidence>
<accession>A0A1L0GQU9</accession>
<feature type="domain" description="Pre-rRNA-processing protein RIX1 N-terminal" evidence="8">
    <location>
        <begin position="5"/>
        <end position="183"/>
    </location>
</feature>
<evidence type="ECO:0000256" key="4">
    <source>
        <dbReference type="ARBA" id="ARBA00021502"/>
    </source>
</evidence>
<organism evidence="9 10">
    <name type="scientific">Sungouiella intermedia</name>
    <dbReference type="NCBI Taxonomy" id="45354"/>
    <lineage>
        <taxon>Eukaryota</taxon>
        <taxon>Fungi</taxon>
        <taxon>Dikarya</taxon>
        <taxon>Ascomycota</taxon>
        <taxon>Saccharomycotina</taxon>
        <taxon>Pichiomycetes</taxon>
        <taxon>Metschnikowiaceae</taxon>
        <taxon>Sungouiella</taxon>
    </lineage>
</organism>
<dbReference type="EMBL" id="LT635769">
    <property type="protein sequence ID" value="SGZ58381.1"/>
    <property type="molecule type" value="Genomic_DNA"/>
</dbReference>
<feature type="region of interest" description="Disordered" evidence="7">
    <location>
        <begin position="660"/>
        <end position="714"/>
    </location>
</feature>
<feature type="compositionally biased region" description="Polar residues" evidence="7">
    <location>
        <begin position="660"/>
        <end position="674"/>
    </location>
</feature>
<dbReference type="GO" id="GO:0005634">
    <property type="term" value="C:nucleus"/>
    <property type="evidence" value="ECO:0007669"/>
    <property type="project" value="UniProtKB-SubCell"/>
</dbReference>
<evidence type="ECO:0000256" key="3">
    <source>
        <dbReference type="ARBA" id="ARBA00010511"/>
    </source>
</evidence>
<evidence type="ECO:0000256" key="5">
    <source>
        <dbReference type="ARBA" id="ARBA00022552"/>
    </source>
</evidence>
<keyword evidence="6" id="KW-0539">Nucleus</keyword>
<dbReference type="PANTHER" id="PTHR34105:SF1">
    <property type="entry name" value="PROLINE-, GLUTAMIC ACID- AND LEUCINE-RICH PROTEIN 1"/>
    <property type="match status" value="1"/>
</dbReference>
<dbReference type="AlphaFoldDB" id="A0A1L0GQU9"/>
<feature type="compositionally biased region" description="Acidic residues" evidence="7">
    <location>
        <begin position="585"/>
        <end position="605"/>
    </location>
</feature>
<dbReference type="SUPFAM" id="SSF48371">
    <property type="entry name" value="ARM repeat"/>
    <property type="match status" value="1"/>
</dbReference>
<evidence type="ECO:0000313" key="9">
    <source>
        <dbReference type="EMBL" id="SGZ58381.1"/>
    </source>
</evidence>
<evidence type="ECO:0000256" key="6">
    <source>
        <dbReference type="ARBA" id="ARBA00023242"/>
    </source>
</evidence>
<name>A0A1L0GQU9_9ASCO</name>
<evidence type="ECO:0000256" key="1">
    <source>
        <dbReference type="ARBA" id="ARBA00003770"/>
    </source>
</evidence>
<dbReference type="InterPro" id="IPR012583">
    <property type="entry name" value="RIX1_N"/>
</dbReference>
<dbReference type="Proteomes" id="UP000182259">
    <property type="component" value="Chromosome VI"/>
</dbReference>
<gene>
    <name evidence="9" type="ORF">SAMEA4029009_CIC11G00000001160</name>
</gene>
<feature type="compositionally biased region" description="Polar residues" evidence="7">
    <location>
        <begin position="622"/>
        <end position="634"/>
    </location>
</feature>
<comment type="function">
    <text evidence="1">Component of the RIX1 complex required for processing of ITS2 sequences from 35S pre-rRNA and the nucleoplasmic transit of the pre-60S ribosomal subunits. Regulates pre-60S association of the critical remodeling factor MDN1.</text>
</comment>
<evidence type="ECO:0000256" key="2">
    <source>
        <dbReference type="ARBA" id="ARBA00004123"/>
    </source>
</evidence>
<feature type="region of interest" description="Disordered" evidence="7">
    <location>
        <begin position="585"/>
        <end position="637"/>
    </location>
</feature>
<feature type="compositionally biased region" description="Acidic residues" evidence="7">
    <location>
        <begin position="688"/>
        <end position="714"/>
    </location>
</feature>
<proteinExistence type="inferred from homology"/>